<keyword evidence="1 2" id="KW-0413">Isomerase</keyword>
<dbReference type="PANTHER" id="PTHR21047:SF2">
    <property type="entry name" value="THYMIDINE DIPHOSPHO-4-KETO-RHAMNOSE 3,5-EPIMERASE"/>
    <property type="match status" value="1"/>
</dbReference>
<dbReference type="Pfam" id="PF00908">
    <property type="entry name" value="dTDP_sugar_isom"/>
    <property type="match status" value="1"/>
</dbReference>
<dbReference type="EC" id="5.1.3.13" evidence="1"/>
<organism evidence="2 3">
    <name type="scientific">Paenibacillus hexagrammi</name>
    <dbReference type="NCBI Taxonomy" id="2908839"/>
    <lineage>
        <taxon>Bacteria</taxon>
        <taxon>Bacillati</taxon>
        <taxon>Bacillota</taxon>
        <taxon>Bacilli</taxon>
        <taxon>Bacillales</taxon>
        <taxon>Paenibacillaceae</taxon>
        <taxon>Paenibacillus</taxon>
    </lineage>
</organism>
<comment type="function">
    <text evidence="1">Catalyzes the epimerization of the C3' and C5'positions of dTDP-6-deoxy-D-xylo-4-hexulose, forming dTDP-6-deoxy-L-lyxo-4-hexulose.</text>
</comment>
<evidence type="ECO:0000313" key="3">
    <source>
        <dbReference type="Proteomes" id="UP001649230"/>
    </source>
</evidence>
<comment type="subunit">
    <text evidence="1">Homodimer.</text>
</comment>
<dbReference type="EMBL" id="CP090978">
    <property type="protein sequence ID" value="UJF34269.1"/>
    <property type="molecule type" value="Genomic_DNA"/>
</dbReference>
<dbReference type="SUPFAM" id="SSF51182">
    <property type="entry name" value="RmlC-like cupins"/>
    <property type="match status" value="1"/>
</dbReference>
<accession>A0ABY3SM25</accession>
<dbReference type="InterPro" id="IPR000888">
    <property type="entry name" value="RmlC-like"/>
</dbReference>
<evidence type="ECO:0000256" key="1">
    <source>
        <dbReference type="RuleBase" id="RU364069"/>
    </source>
</evidence>
<dbReference type="InterPro" id="IPR014710">
    <property type="entry name" value="RmlC-like_jellyroll"/>
</dbReference>
<sequence length="181" mass="20847">MEIIKTKFEGVSIIIPRCHEDDRGFFMETYNEDILRQNNIFYNFVQDNHSLSLSKGILRGLHYQIAPKAQAKLIRVIAGAIFDVVVDIRQNSPTFGDWMATILSKENKQQLLVPKGFAHGFCTLEPNTEVQYKVDEFYSSAHDRGIRWNDPNIGIDWPVVNPILSERDKYHPLLVDAIDIK</sequence>
<name>A0ABY3SM25_9BACL</name>
<dbReference type="GO" id="GO:0008830">
    <property type="term" value="F:dTDP-4-dehydrorhamnose 3,5-epimerase activity"/>
    <property type="evidence" value="ECO:0007669"/>
    <property type="project" value="UniProtKB-EC"/>
</dbReference>
<protein>
    <recommendedName>
        <fullName evidence="1">dTDP-4-dehydrorhamnose 3,5-epimerase</fullName>
        <ecNumber evidence="1">5.1.3.13</ecNumber>
    </recommendedName>
    <alternativeName>
        <fullName evidence="1">Thymidine diphospho-4-keto-rhamnose 3,5-epimerase</fullName>
    </alternativeName>
</protein>
<reference evidence="2 3" key="1">
    <citation type="journal article" date="2024" name="Int. J. Syst. Evol. Microbiol.">
        <title>Paenibacillus hexagrammi sp. nov., a novel bacterium isolated from the gut content of Hexagrammos agrammus.</title>
        <authorList>
            <person name="Jung H.K."/>
            <person name="Kim D.G."/>
            <person name="Zin H."/>
            <person name="Park J."/>
            <person name="Jung H."/>
            <person name="Kim Y.O."/>
            <person name="Kong H.J."/>
            <person name="Kim J.W."/>
            <person name="Kim Y.S."/>
        </authorList>
    </citation>
    <scope>NUCLEOTIDE SEQUENCE [LARGE SCALE GENOMIC DNA]</scope>
    <source>
        <strain evidence="2 3">YPD9-1</strain>
    </source>
</reference>
<dbReference type="Proteomes" id="UP001649230">
    <property type="component" value="Chromosome"/>
</dbReference>
<dbReference type="CDD" id="cd00438">
    <property type="entry name" value="cupin_RmlC"/>
    <property type="match status" value="1"/>
</dbReference>
<evidence type="ECO:0000313" key="2">
    <source>
        <dbReference type="EMBL" id="UJF34269.1"/>
    </source>
</evidence>
<dbReference type="NCBIfam" id="TIGR01221">
    <property type="entry name" value="rmlC"/>
    <property type="match status" value="1"/>
</dbReference>
<proteinExistence type="inferred from homology"/>
<dbReference type="PANTHER" id="PTHR21047">
    <property type="entry name" value="DTDP-6-DEOXY-D-GLUCOSE-3,5 EPIMERASE"/>
    <property type="match status" value="1"/>
</dbReference>
<dbReference type="RefSeq" id="WP_235120809.1">
    <property type="nucleotide sequence ID" value="NZ_CP090978.1"/>
</dbReference>
<keyword evidence="3" id="KW-1185">Reference proteome</keyword>
<comment type="pathway">
    <text evidence="1">Carbohydrate biosynthesis; dTDP-L-rhamnose biosynthesis.</text>
</comment>
<dbReference type="Gene3D" id="2.60.120.10">
    <property type="entry name" value="Jelly Rolls"/>
    <property type="match status" value="1"/>
</dbReference>
<comment type="similarity">
    <text evidence="1">Belongs to the dTDP-4-dehydrorhamnose 3,5-epimerase family.</text>
</comment>
<gene>
    <name evidence="2" type="primary">rfbC</name>
    <name evidence="2" type="ORF">L0M14_03320</name>
</gene>
<comment type="catalytic activity">
    <reaction evidence="1">
        <text>dTDP-4-dehydro-6-deoxy-alpha-D-glucose = dTDP-4-dehydro-beta-L-rhamnose</text>
        <dbReference type="Rhea" id="RHEA:16969"/>
        <dbReference type="ChEBI" id="CHEBI:57649"/>
        <dbReference type="ChEBI" id="CHEBI:62830"/>
        <dbReference type="EC" id="5.1.3.13"/>
    </reaction>
</comment>
<dbReference type="InterPro" id="IPR011051">
    <property type="entry name" value="RmlC_Cupin_sf"/>
</dbReference>